<reference evidence="3 4" key="1">
    <citation type="submission" date="2017-06" db="EMBL/GenBank/DDBJ databases">
        <authorList>
            <person name="Kim H.J."/>
            <person name="Triplett B.A."/>
        </authorList>
    </citation>
    <scope>NUCLEOTIDE SEQUENCE [LARGE SCALE GENOMIC DNA]</scope>
    <source>
        <strain evidence="3 4">DSM 13116</strain>
    </source>
</reference>
<sequence length="176" mass="19255">MEELLKGLAVDYMAKGEFRKTGLSWQAILPAGSLVRAAERLLAAGYFLEDIGAVDCAEGFVVNYNFAHWDTPGRARLRVIAPHDAPSVPSIAGVYHGAEWHEREVRDFHGVLFEGNPNFIPLLIDPDMADCFPLRKDPKSRSKMRDVLEAGQVVFCAPAFSLMTPDAPAEGAADKA</sequence>
<dbReference type="PANTHER" id="PTHR10884:SF14">
    <property type="entry name" value="NADH DEHYDROGENASE [UBIQUINONE] IRON-SULFUR PROTEIN 3, MITOCHONDRIAL"/>
    <property type="match status" value="1"/>
</dbReference>
<dbReference type="Proteomes" id="UP000198324">
    <property type="component" value="Unassembled WGS sequence"/>
</dbReference>
<evidence type="ECO:0000256" key="1">
    <source>
        <dbReference type="ARBA" id="ARBA00007569"/>
    </source>
</evidence>
<dbReference type="AlphaFoldDB" id="A0A239BGM0"/>
<keyword evidence="4" id="KW-1185">Reference proteome</keyword>
<dbReference type="SUPFAM" id="SSF143243">
    <property type="entry name" value="Nqo5-like"/>
    <property type="match status" value="1"/>
</dbReference>
<dbReference type="InterPro" id="IPR037232">
    <property type="entry name" value="NADH_quin_OxRdtase_su_C/D-like"/>
</dbReference>
<dbReference type="InterPro" id="IPR001268">
    <property type="entry name" value="NADH_UbQ_OxRdtase_30kDa_su"/>
</dbReference>
<dbReference type="PANTHER" id="PTHR10884">
    <property type="entry name" value="NADH DEHYDROGENASE UBIQUINONE IRON-SULFUR PROTEIN 3"/>
    <property type="match status" value="1"/>
</dbReference>
<dbReference type="OrthoDB" id="9803286at2"/>
<dbReference type="GO" id="GO:0008137">
    <property type="term" value="F:NADH dehydrogenase (ubiquinone) activity"/>
    <property type="evidence" value="ECO:0007669"/>
    <property type="project" value="InterPro"/>
</dbReference>
<comment type="similarity">
    <text evidence="1">Belongs to the complex I 30 kDa subunit family.</text>
</comment>
<gene>
    <name evidence="3" type="ORF">SAMN04488503_2573</name>
</gene>
<evidence type="ECO:0000313" key="3">
    <source>
        <dbReference type="EMBL" id="SNS07215.1"/>
    </source>
</evidence>
<name>A0A239BGM0_9BACT</name>
<organism evidence="3 4">
    <name type="scientific">Humidesulfovibrio mexicanus</name>
    <dbReference type="NCBI Taxonomy" id="147047"/>
    <lineage>
        <taxon>Bacteria</taxon>
        <taxon>Pseudomonadati</taxon>
        <taxon>Thermodesulfobacteriota</taxon>
        <taxon>Desulfovibrionia</taxon>
        <taxon>Desulfovibrionales</taxon>
        <taxon>Desulfovibrionaceae</taxon>
        <taxon>Humidesulfovibrio</taxon>
    </lineage>
</organism>
<dbReference type="EMBL" id="FZOC01000005">
    <property type="protein sequence ID" value="SNS07215.1"/>
    <property type="molecule type" value="Genomic_DNA"/>
</dbReference>
<dbReference type="RefSeq" id="WP_089274779.1">
    <property type="nucleotide sequence ID" value="NZ_FZOC01000005.1"/>
</dbReference>
<evidence type="ECO:0000259" key="2">
    <source>
        <dbReference type="Pfam" id="PF00329"/>
    </source>
</evidence>
<evidence type="ECO:0000313" key="4">
    <source>
        <dbReference type="Proteomes" id="UP000198324"/>
    </source>
</evidence>
<accession>A0A239BGM0</accession>
<proteinExistence type="inferred from homology"/>
<dbReference type="Pfam" id="PF00329">
    <property type="entry name" value="Complex1_30kDa"/>
    <property type="match status" value="1"/>
</dbReference>
<protein>
    <submittedName>
        <fullName evidence="3">NADH-quinone oxidoreductase subunit C</fullName>
    </submittedName>
</protein>
<feature type="domain" description="NADH:ubiquinone oxidoreductase 30kDa subunit" evidence="2">
    <location>
        <begin position="34"/>
        <end position="140"/>
    </location>
</feature>
<dbReference type="Gene3D" id="3.30.460.80">
    <property type="entry name" value="NADH:ubiquinone oxidoreductase, 30kDa subunit"/>
    <property type="match status" value="1"/>
</dbReference>